<name>A0ACB8XY54_9ASTR</name>
<keyword evidence="2" id="KW-1185">Reference proteome</keyword>
<accession>A0ACB8XY54</accession>
<dbReference type="Proteomes" id="UP001056120">
    <property type="component" value="Linkage Group LG29"/>
</dbReference>
<comment type="caution">
    <text evidence="1">The sequence shown here is derived from an EMBL/GenBank/DDBJ whole genome shotgun (WGS) entry which is preliminary data.</text>
</comment>
<reference evidence="1 2" key="2">
    <citation type="journal article" date="2022" name="Mol. Ecol. Resour.">
        <title>The genomes of chicory, endive, great burdock and yacon provide insights into Asteraceae paleo-polyploidization history and plant inulin production.</title>
        <authorList>
            <person name="Fan W."/>
            <person name="Wang S."/>
            <person name="Wang H."/>
            <person name="Wang A."/>
            <person name="Jiang F."/>
            <person name="Liu H."/>
            <person name="Zhao H."/>
            <person name="Xu D."/>
            <person name="Zhang Y."/>
        </authorList>
    </citation>
    <scope>NUCLEOTIDE SEQUENCE [LARGE SCALE GENOMIC DNA]</scope>
    <source>
        <strain evidence="2">cv. Yunnan</strain>
        <tissue evidence="1">Leaves</tissue>
    </source>
</reference>
<evidence type="ECO:0000313" key="1">
    <source>
        <dbReference type="EMBL" id="KAI3676041.1"/>
    </source>
</evidence>
<protein>
    <submittedName>
        <fullName evidence="1">Uncharacterized protein</fullName>
    </submittedName>
</protein>
<sequence length="136" mass="15858">MREGIKLHLKEVGVLNDISGDQIEKMQKKQRDMIINTVDEKDRMPQKEGANLRMCWLYAGTNYGRIVEPLCIAEYYKKGNKDNIGHRPNHYILLEKWSNDPKSSEEKRNKASSFTEDSCFSVHVEEALISLREWTV</sequence>
<proteinExistence type="predicted"/>
<evidence type="ECO:0000313" key="2">
    <source>
        <dbReference type="Proteomes" id="UP001056120"/>
    </source>
</evidence>
<reference evidence="2" key="1">
    <citation type="journal article" date="2022" name="Mol. Ecol. Resour.">
        <title>The genomes of chicory, endive, great burdock and yacon provide insights into Asteraceae palaeo-polyploidization history and plant inulin production.</title>
        <authorList>
            <person name="Fan W."/>
            <person name="Wang S."/>
            <person name="Wang H."/>
            <person name="Wang A."/>
            <person name="Jiang F."/>
            <person name="Liu H."/>
            <person name="Zhao H."/>
            <person name="Xu D."/>
            <person name="Zhang Y."/>
        </authorList>
    </citation>
    <scope>NUCLEOTIDE SEQUENCE [LARGE SCALE GENOMIC DNA]</scope>
    <source>
        <strain evidence="2">cv. Yunnan</strain>
    </source>
</reference>
<organism evidence="1 2">
    <name type="scientific">Smallanthus sonchifolius</name>
    <dbReference type="NCBI Taxonomy" id="185202"/>
    <lineage>
        <taxon>Eukaryota</taxon>
        <taxon>Viridiplantae</taxon>
        <taxon>Streptophyta</taxon>
        <taxon>Embryophyta</taxon>
        <taxon>Tracheophyta</taxon>
        <taxon>Spermatophyta</taxon>
        <taxon>Magnoliopsida</taxon>
        <taxon>eudicotyledons</taxon>
        <taxon>Gunneridae</taxon>
        <taxon>Pentapetalae</taxon>
        <taxon>asterids</taxon>
        <taxon>campanulids</taxon>
        <taxon>Asterales</taxon>
        <taxon>Asteraceae</taxon>
        <taxon>Asteroideae</taxon>
        <taxon>Heliantheae alliance</taxon>
        <taxon>Millerieae</taxon>
        <taxon>Smallanthus</taxon>
    </lineage>
</organism>
<dbReference type="EMBL" id="CM042046">
    <property type="protein sequence ID" value="KAI3676041.1"/>
    <property type="molecule type" value="Genomic_DNA"/>
</dbReference>
<gene>
    <name evidence="1" type="ORF">L1987_85637</name>
</gene>